<protein>
    <submittedName>
        <fullName evidence="1">Uncharacterized protein</fullName>
    </submittedName>
</protein>
<proteinExistence type="predicted"/>
<accession>A0AAW0GFA7</accession>
<evidence type="ECO:0000313" key="1">
    <source>
        <dbReference type="EMBL" id="KAK7688632.1"/>
    </source>
</evidence>
<dbReference type="Proteomes" id="UP001385951">
    <property type="component" value="Unassembled WGS sequence"/>
</dbReference>
<gene>
    <name evidence="1" type="ORF">QCA50_008170</name>
</gene>
<organism evidence="1 2">
    <name type="scientific">Cerrena zonata</name>
    <dbReference type="NCBI Taxonomy" id="2478898"/>
    <lineage>
        <taxon>Eukaryota</taxon>
        <taxon>Fungi</taxon>
        <taxon>Dikarya</taxon>
        <taxon>Basidiomycota</taxon>
        <taxon>Agaricomycotina</taxon>
        <taxon>Agaricomycetes</taxon>
        <taxon>Polyporales</taxon>
        <taxon>Cerrenaceae</taxon>
        <taxon>Cerrena</taxon>
    </lineage>
</organism>
<reference evidence="1 2" key="1">
    <citation type="submission" date="2022-09" db="EMBL/GenBank/DDBJ databases">
        <authorList>
            <person name="Palmer J.M."/>
        </authorList>
    </citation>
    <scope>NUCLEOTIDE SEQUENCE [LARGE SCALE GENOMIC DNA]</scope>
    <source>
        <strain evidence="1 2">DSM 7382</strain>
    </source>
</reference>
<evidence type="ECO:0000313" key="2">
    <source>
        <dbReference type="Proteomes" id="UP001385951"/>
    </source>
</evidence>
<comment type="caution">
    <text evidence="1">The sequence shown here is derived from an EMBL/GenBank/DDBJ whole genome shotgun (WGS) entry which is preliminary data.</text>
</comment>
<dbReference type="AlphaFoldDB" id="A0AAW0GFA7"/>
<sequence length="132" mass="14845">MYQETRDRDPSESYARTSRVRRFDALSIHPTPKGLVVKGFIDEPELSKLRALDSLASVWICLPIWDPSSIREAVKWIASNLPLSSVKMLSVGDTAVGSMPYPVLTSFLMCMPALKVLHWVETKLNMPSDHCI</sequence>
<dbReference type="EMBL" id="JASBNA010000010">
    <property type="protein sequence ID" value="KAK7688632.1"/>
    <property type="molecule type" value="Genomic_DNA"/>
</dbReference>
<keyword evidence="2" id="KW-1185">Reference proteome</keyword>
<name>A0AAW0GFA7_9APHY</name>